<keyword evidence="3" id="KW-0413">Isomerase</keyword>
<comment type="similarity">
    <text evidence="1">Belongs to the PhzF family.</text>
</comment>
<evidence type="ECO:0000313" key="3">
    <source>
        <dbReference type="EMBL" id="SEQ37873.1"/>
    </source>
</evidence>
<dbReference type="PIRSF" id="PIRSF016184">
    <property type="entry name" value="PhzC_PhzF"/>
    <property type="match status" value="1"/>
</dbReference>
<evidence type="ECO:0000313" key="4">
    <source>
        <dbReference type="Proteomes" id="UP000199647"/>
    </source>
</evidence>
<sequence length="300" mass="32009">MTKSYEIYHVFTDGPEGGNPLAVVHDADDLSAEEMQAIATRFGLSETIFILKDENPAHSARVRIFTPVSELPFAGHPTVGAAVSLAVKRFGGEPGEKEAVVTLVEDVGLVRCGVKLHDPSSGFAEFDCPKLPEEAGEAIEAELIGAALGLAPSDLMFENHRPSRWSAGVAFNFVPVSGMEALAKARVVKDAWETAFGKEDAYLYTRETEGHDHSFRARMFAPAMGIDEDPATGSAAAALAGAILNFDALPDGEYRHVIEQGFEMGQPSLISLELIVDGGALATVRIGGDAIRVKEGTLER</sequence>
<dbReference type="NCBIfam" id="TIGR00654">
    <property type="entry name" value="PhzF_family"/>
    <property type="match status" value="1"/>
</dbReference>
<dbReference type="OrthoDB" id="9788221at2"/>
<dbReference type="Pfam" id="PF02567">
    <property type="entry name" value="PhzC-PhzF"/>
    <property type="match status" value="1"/>
</dbReference>
<dbReference type="AlphaFoldDB" id="A0A1H9FK46"/>
<dbReference type="Gene3D" id="3.10.310.10">
    <property type="entry name" value="Diaminopimelate Epimerase, Chain A, domain 1"/>
    <property type="match status" value="2"/>
</dbReference>
<feature type="active site" evidence="2">
    <location>
        <position position="46"/>
    </location>
</feature>
<dbReference type="GO" id="GO:0005737">
    <property type="term" value="C:cytoplasm"/>
    <property type="evidence" value="ECO:0007669"/>
    <property type="project" value="TreeGrafter"/>
</dbReference>
<dbReference type="PANTHER" id="PTHR13774">
    <property type="entry name" value="PHENAZINE BIOSYNTHESIS PROTEIN"/>
    <property type="match status" value="1"/>
</dbReference>
<evidence type="ECO:0000256" key="2">
    <source>
        <dbReference type="PIRSR" id="PIRSR016184-1"/>
    </source>
</evidence>
<gene>
    <name evidence="3" type="ORF">SAMN05216548_104132</name>
</gene>
<dbReference type="GO" id="GO:0016853">
    <property type="term" value="F:isomerase activity"/>
    <property type="evidence" value="ECO:0007669"/>
    <property type="project" value="UniProtKB-KW"/>
</dbReference>
<dbReference type="Proteomes" id="UP000199647">
    <property type="component" value="Unassembled WGS sequence"/>
</dbReference>
<dbReference type="EMBL" id="FOFG01000004">
    <property type="protein sequence ID" value="SEQ37873.1"/>
    <property type="molecule type" value="Genomic_DNA"/>
</dbReference>
<keyword evidence="4" id="KW-1185">Reference proteome</keyword>
<organism evidence="3 4">
    <name type="scientific">Faunimonas pinastri</name>
    <dbReference type="NCBI Taxonomy" id="1855383"/>
    <lineage>
        <taxon>Bacteria</taxon>
        <taxon>Pseudomonadati</taxon>
        <taxon>Pseudomonadota</taxon>
        <taxon>Alphaproteobacteria</taxon>
        <taxon>Hyphomicrobiales</taxon>
        <taxon>Afifellaceae</taxon>
        <taxon>Faunimonas</taxon>
    </lineage>
</organism>
<dbReference type="STRING" id="1855383.SAMN05216548_104132"/>
<name>A0A1H9FK46_9HYPH</name>
<protein>
    <submittedName>
        <fullName evidence="3">Trans-2,3-dihydro-3-hydroxyanthranilate isomerase</fullName>
    </submittedName>
</protein>
<dbReference type="SUPFAM" id="SSF54506">
    <property type="entry name" value="Diaminopimelate epimerase-like"/>
    <property type="match status" value="1"/>
</dbReference>
<dbReference type="PANTHER" id="PTHR13774:SF32">
    <property type="entry name" value="ANTISENSE-ENHANCING SEQUENCE 1"/>
    <property type="match status" value="1"/>
</dbReference>
<proteinExistence type="inferred from homology"/>
<dbReference type="InterPro" id="IPR003719">
    <property type="entry name" value="Phenazine_PhzF-like"/>
</dbReference>
<dbReference type="RefSeq" id="WP_092496006.1">
    <property type="nucleotide sequence ID" value="NZ_FOFG01000004.1"/>
</dbReference>
<evidence type="ECO:0000256" key="1">
    <source>
        <dbReference type="ARBA" id="ARBA00008270"/>
    </source>
</evidence>
<reference evidence="3 4" key="1">
    <citation type="submission" date="2016-10" db="EMBL/GenBank/DDBJ databases">
        <authorList>
            <person name="de Groot N.N."/>
        </authorList>
    </citation>
    <scope>NUCLEOTIDE SEQUENCE [LARGE SCALE GENOMIC DNA]</scope>
    <source>
        <strain evidence="3 4">A52C2</strain>
    </source>
</reference>
<accession>A0A1H9FK46</accession>